<accession>A0A932GPB6</accession>
<sequence length="45" mass="5308">MPSLQRVDRPVAERRLKLGQTPWAFALLTLVLCAEWFLRRRRGLS</sequence>
<feature type="transmembrane region" description="Helical" evidence="1">
    <location>
        <begin position="20"/>
        <end position="38"/>
    </location>
</feature>
<keyword evidence="1" id="KW-0472">Membrane</keyword>
<dbReference type="AlphaFoldDB" id="A0A932GPB6"/>
<comment type="caution">
    <text evidence="2">The sequence shown here is derived from an EMBL/GenBank/DDBJ whole genome shotgun (WGS) entry which is preliminary data.</text>
</comment>
<evidence type="ECO:0000256" key="1">
    <source>
        <dbReference type="SAM" id="Phobius"/>
    </source>
</evidence>
<proteinExistence type="predicted"/>
<keyword evidence="1" id="KW-0812">Transmembrane</keyword>
<organism evidence="2 3">
    <name type="scientific">Tectimicrobiota bacterium</name>
    <dbReference type="NCBI Taxonomy" id="2528274"/>
    <lineage>
        <taxon>Bacteria</taxon>
        <taxon>Pseudomonadati</taxon>
        <taxon>Nitrospinota/Tectimicrobiota group</taxon>
        <taxon>Candidatus Tectimicrobiota</taxon>
    </lineage>
</organism>
<evidence type="ECO:0000313" key="3">
    <source>
        <dbReference type="Proteomes" id="UP000741360"/>
    </source>
</evidence>
<gene>
    <name evidence="2" type="ORF">HYY65_06130</name>
</gene>
<dbReference type="EMBL" id="JACPSX010000108">
    <property type="protein sequence ID" value="MBI3014628.1"/>
    <property type="molecule type" value="Genomic_DNA"/>
</dbReference>
<dbReference type="Proteomes" id="UP000741360">
    <property type="component" value="Unassembled WGS sequence"/>
</dbReference>
<protein>
    <submittedName>
        <fullName evidence="2">Uncharacterized protein</fullName>
    </submittedName>
</protein>
<reference evidence="2" key="1">
    <citation type="submission" date="2020-07" db="EMBL/GenBank/DDBJ databases">
        <title>Huge and variable diversity of episymbiotic CPR bacteria and DPANN archaea in groundwater ecosystems.</title>
        <authorList>
            <person name="He C.Y."/>
            <person name="Keren R."/>
            <person name="Whittaker M."/>
            <person name="Farag I.F."/>
            <person name="Doudna J."/>
            <person name="Cate J.H.D."/>
            <person name="Banfield J.F."/>
        </authorList>
    </citation>
    <scope>NUCLEOTIDE SEQUENCE</scope>
    <source>
        <strain evidence="2">NC_groundwater_717_Ag_S-0.2um_59_8</strain>
    </source>
</reference>
<name>A0A932GPB6_UNCTE</name>
<keyword evidence="1" id="KW-1133">Transmembrane helix</keyword>
<evidence type="ECO:0000313" key="2">
    <source>
        <dbReference type="EMBL" id="MBI3014628.1"/>
    </source>
</evidence>